<protein>
    <submittedName>
        <fullName evidence="1">Uncharacterized protein</fullName>
    </submittedName>
</protein>
<dbReference type="Proteomes" id="UP001057452">
    <property type="component" value="Chromosome 24"/>
</dbReference>
<gene>
    <name evidence="1" type="ORF">KUCAC02_020244</name>
</gene>
<evidence type="ECO:0000313" key="2">
    <source>
        <dbReference type="Proteomes" id="UP001057452"/>
    </source>
</evidence>
<proteinExistence type="predicted"/>
<evidence type="ECO:0000313" key="1">
    <source>
        <dbReference type="EMBL" id="KAI4802403.1"/>
    </source>
</evidence>
<dbReference type="EMBL" id="CM043808">
    <property type="protein sequence ID" value="KAI4802403.1"/>
    <property type="molecule type" value="Genomic_DNA"/>
</dbReference>
<sequence length="50" mass="5532">MAGSAFGIFLTKMSPYYTKAYQEVWLGVGLYTFAYSRLAFGGKKAEDAKP</sequence>
<keyword evidence="2" id="KW-1185">Reference proteome</keyword>
<accession>A0ACB9VRJ1</accession>
<reference evidence="1" key="1">
    <citation type="submission" date="2022-05" db="EMBL/GenBank/DDBJ databases">
        <title>Chromosome-level genome of Chaenocephalus aceratus.</title>
        <authorList>
            <person name="Park H."/>
        </authorList>
    </citation>
    <scope>NUCLEOTIDE SEQUENCE</scope>
    <source>
        <strain evidence="1">KU_202001</strain>
    </source>
</reference>
<organism evidence="1 2">
    <name type="scientific">Chaenocephalus aceratus</name>
    <name type="common">Blackfin icefish</name>
    <name type="synonym">Chaenichthys aceratus</name>
    <dbReference type="NCBI Taxonomy" id="36190"/>
    <lineage>
        <taxon>Eukaryota</taxon>
        <taxon>Metazoa</taxon>
        <taxon>Chordata</taxon>
        <taxon>Craniata</taxon>
        <taxon>Vertebrata</taxon>
        <taxon>Euteleostomi</taxon>
        <taxon>Actinopterygii</taxon>
        <taxon>Neopterygii</taxon>
        <taxon>Teleostei</taxon>
        <taxon>Neoteleostei</taxon>
        <taxon>Acanthomorphata</taxon>
        <taxon>Eupercaria</taxon>
        <taxon>Perciformes</taxon>
        <taxon>Notothenioidei</taxon>
        <taxon>Channichthyidae</taxon>
        <taxon>Chaenocephalus</taxon>
    </lineage>
</organism>
<comment type="caution">
    <text evidence="1">The sequence shown here is derived from an EMBL/GenBank/DDBJ whole genome shotgun (WGS) entry which is preliminary data.</text>
</comment>
<name>A0ACB9VRJ1_CHAAC</name>